<keyword evidence="12 16" id="KW-0376">Hydrogen peroxide</keyword>
<evidence type="ECO:0000256" key="13">
    <source>
        <dbReference type="PIRSR" id="PIRSR600823-1"/>
    </source>
</evidence>
<dbReference type="PRINTS" id="PR00458">
    <property type="entry name" value="PEROXIDASE"/>
</dbReference>
<feature type="binding site" evidence="14">
    <location>
        <position position="78"/>
    </location>
    <ligand>
        <name>Ca(2+)</name>
        <dbReference type="ChEBI" id="CHEBI:29108"/>
        <label>1</label>
    </ligand>
</feature>
<keyword evidence="16" id="KW-0732">Signal</keyword>
<dbReference type="GO" id="GO:0140825">
    <property type="term" value="F:lactoperoxidase activity"/>
    <property type="evidence" value="ECO:0007669"/>
    <property type="project" value="UniProtKB-EC"/>
</dbReference>
<dbReference type="GO" id="GO:0006979">
    <property type="term" value="P:response to oxidative stress"/>
    <property type="evidence" value="ECO:0007669"/>
    <property type="project" value="UniProtKB-UniRule"/>
</dbReference>
<dbReference type="SUPFAM" id="SSF48113">
    <property type="entry name" value="Heme-dependent peroxidases"/>
    <property type="match status" value="1"/>
</dbReference>
<evidence type="ECO:0000256" key="9">
    <source>
        <dbReference type="ARBA" id="ARBA00023004"/>
    </source>
</evidence>
<evidence type="ECO:0000313" key="19">
    <source>
        <dbReference type="Proteomes" id="UP001341281"/>
    </source>
</evidence>
<evidence type="ECO:0000256" key="1">
    <source>
        <dbReference type="ARBA" id="ARBA00000189"/>
    </source>
</evidence>
<feature type="binding site" evidence="14">
    <location>
        <position position="262"/>
    </location>
    <ligand>
        <name>Ca(2+)</name>
        <dbReference type="ChEBI" id="CHEBI:29108"/>
        <label>2</label>
    </ligand>
</feature>
<keyword evidence="6 14" id="KW-0479">Metal-binding</keyword>
<keyword evidence="7 14" id="KW-0106">Calcium</keyword>
<evidence type="ECO:0000256" key="2">
    <source>
        <dbReference type="ARBA" id="ARBA00004613"/>
    </source>
</evidence>
<dbReference type="PANTHER" id="PTHR31517">
    <property type="match status" value="1"/>
</dbReference>
<reference evidence="18 19" key="1">
    <citation type="submission" date="2024-02" db="EMBL/GenBank/DDBJ databases">
        <title>High-quality chromosome-scale genome assembly of Pensacola bahiagrass (Paspalum notatum Flugge var. saurae).</title>
        <authorList>
            <person name="Vega J.M."/>
            <person name="Podio M."/>
            <person name="Orjuela J."/>
            <person name="Siena L.A."/>
            <person name="Pessino S.C."/>
            <person name="Combes M.C."/>
            <person name="Mariac C."/>
            <person name="Albertini E."/>
            <person name="Pupilli F."/>
            <person name="Ortiz J.P.A."/>
            <person name="Leblanc O."/>
        </authorList>
    </citation>
    <scope>NUCLEOTIDE SEQUENCE [LARGE SCALE GENOMIC DNA]</scope>
    <source>
        <strain evidence="18">R1</strain>
        <tissue evidence="18">Leaf</tissue>
    </source>
</reference>
<evidence type="ECO:0000256" key="12">
    <source>
        <dbReference type="ARBA" id="ARBA00023324"/>
    </source>
</evidence>
<dbReference type="GO" id="GO:0046872">
    <property type="term" value="F:metal ion binding"/>
    <property type="evidence" value="ECO:0007669"/>
    <property type="project" value="UniProtKB-UniRule"/>
</dbReference>
<dbReference type="GO" id="GO:0042744">
    <property type="term" value="P:hydrogen peroxide catabolic process"/>
    <property type="evidence" value="ECO:0007669"/>
    <property type="project" value="UniProtKB-KW"/>
</dbReference>
<comment type="catalytic activity">
    <reaction evidence="1 16">
        <text>2 a phenolic donor + H2O2 = 2 a phenolic radical donor + 2 H2O</text>
        <dbReference type="Rhea" id="RHEA:56136"/>
        <dbReference type="ChEBI" id="CHEBI:15377"/>
        <dbReference type="ChEBI" id="CHEBI:16240"/>
        <dbReference type="ChEBI" id="CHEBI:139520"/>
        <dbReference type="ChEBI" id="CHEBI:139521"/>
        <dbReference type="EC" id="1.11.1.7"/>
    </reaction>
</comment>
<dbReference type="PRINTS" id="PR00461">
    <property type="entry name" value="PLPEROXIDASE"/>
</dbReference>
<evidence type="ECO:0000256" key="11">
    <source>
        <dbReference type="ARBA" id="ARBA00023283"/>
    </source>
</evidence>
<sequence length="378" mass="39641">MVAGGGARRVAAAAALLVLALSSLLLLAASQQQLRRNYYAGVCPDVESIVRAAVANKYRETFITAGATVHLFFHDCFVEGCDASVLVASTPNNTAEKDHPANLVGLAGDGFDTVLRARAALDAVPRCRGKVSCADVLAMATRDAIALAGGPAYAVELGRLDGLRSTAASVDGRLAPPSADLDQLTALFARNGLSRDDMVALSAGHTVGFAHCASFAARAARGAGGDPAMNRSLAARVREWCPDGVDPRVAVAMDLVTPRVFDNQYFRNLQTGMGLLASDQMLYTDPRSRPTVDALARSAGAFDRAFVAAITKMGRIGVKTGAQGNIRRNCAVQAHRRARSPAAFERAFVGAVTRLGRVGVKTAGAQLGIIRRHCAWLG</sequence>
<feature type="binding site" evidence="14">
    <location>
        <position position="80"/>
    </location>
    <ligand>
        <name>Ca(2+)</name>
        <dbReference type="ChEBI" id="CHEBI:29108"/>
        <label>1</label>
    </ligand>
</feature>
<comment type="cofactor">
    <cofactor evidence="14 16">
        <name>heme b</name>
        <dbReference type="ChEBI" id="CHEBI:60344"/>
    </cofactor>
    <text evidence="14 16">Binds 1 heme b (iron(II)-protoporphyrin IX) group per subunit.</text>
</comment>
<dbReference type="PROSITE" id="PS50873">
    <property type="entry name" value="PEROXIDASE_4"/>
    <property type="match status" value="1"/>
</dbReference>
<feature type="disulfide bond" evidence="15">
    <location>
        <begin position="43"/>
        <end position="127"/>
    </location>
</feature>
<protein>
    <recommendedName>
        <fullName evidence="16">Peroxidase</fullName>
        <ecNumber evidence="16">1.11.1.7</ecNumber>
    </recommendedName>
</protein>
<evidence type="ECO:0000256" key="8">
    <source>
        <dbReference type="ARBA" id="ARBA00023002"/>
    </source>
</evidence>
<keyword evidence="5 16" id="KW-0349">Heme</keyword>
<comment type="similarity">
    <text evidence="16">Belongs to the peroxidase family. Classical plant (class III) peroxidase subfamily.</text>
</comment>
<dbReference type="AlphaFoldDB" id="A0AAQ3SVC0"/>
<dbReference type="GO" id="GO:0020037">
    <property type="term" value="F:heme binding"/>
    <property type="evidence" value="ECO:0007669"/>
    <property type="project" value="UniProtKB-UniRule"/>
</dbReference>
<keyword evidence="19" id="KW-1185">Reference proteome</keyword>
<dbReference type="GO" id="GO:0005576">
    <property type="term" value="C:extracellular region"/>
    <property type="evidence" value="ECO:0007669"/>
    <property type="project" value="UniProtKB-SubCell"/>
</dbReference>
<dbReference type="EC" id="1.11.1.7" evidence="16"/>
<feature type="domain" description="Plant heme peroxidase family profile" evidence="17">
    <location>
        <begin position="33"/>
        <end position="334"/>
    </location>
</feature>
<dbReference type="Gene3D" id="1.10.420.10">
    <property type="entry name" value="Peroxidase, domain 2"/>
    <property type="match status" value="1"/>
</dbReference>
<keyword evidence="10 15" id="KW-1015">Disulfide bond</keyword>
<dbReference type="InterPro" id="IPR000823">
    <property type="entry name" value="Peroxidase_pln"/>
</dbReference>
<comment type="function">
    <text evidence="16">Removal of H(2)O(2), oxidation of toxic reductants, biosynthesis and degradation of lignin, suberization, auxin catabolism, response to environmental stresses such as wounding, pathogen attack and oxidative stress.</text>
</comment>
<dbReference type="FunFam" id="1.10.420.10:FF:000001">
    <property type="entry name" value="Peroxidase"/>
    <property type="match status" value="1"/>
</dbReference>
<dbReference type="InterPro" id="IPR010255">
    <property type="entry name" value="Haem_peroxidase_sf"/>
</dbReference>
<feature type="binding site" description="axial binding residue" evidence="14">
    <location>
        <position position="205"/>
    </location>
    <ligand>
        <name>heme b</name>
        <dbReference type="ChEBI" id="CHEBI:60344"/>
    </ligand>
    <ligandPart>
        <name>Fe</name>
        <dbReference type="ChEBI" id="CHEBI:18248"/>
    </ligandPart>
</feature>
<evidence type="ECO:0000256" key="3">
    <source>
        <dbReference type="ARBA" id="ARBA00006873"/>
    </source>
</evidence>
<feature type="disulfide bond" evidence="15">
    <location>
        <begin position="76"/>
        <end position="81"/>
    </location>
</feature>
<evidence type="ECO:0000256" key="7">
    <source>
        <dbReference type="ARBA" id="ARBA00022837"/>
    </source>
</evidence>
<evidence type="ECO:0000256" key="10">
    <source>
        <dbReference type="ARBA" id="ARBA00023157"/>
    </source>
</evidence>
<gene>
    <name evidence="18" type="ORF">U9M48_011376</name>
</gene>
<keyword evidence="4 16" id="KW-0575">Peroxidase</keyword>
<evidence type="ECO:0000259" key="17">
    <source>
        <dbReference type="PROSITE" id="PS50873"/>
    </source>
</evidence>
<feature type="binding site" evidence="14">
    <location>
        <position position="206"/>
    </location>
    <ligand>
        <name>Ca(2+)</name>
        <dbReference type="ChEBI" id="CHEBI:29108"/>
        <label>2</label>
    </ligand>
</feature>
<dbReference type="InterPro" id="IPR019793">
    <property type="entry name" value="Peroxidases_heam-ligand_BS"/>
</dbReference>
<organism evidence="18 19">
    <name type="scientific">Paspalum notatum var. saurae</name>
    <dbReference type="NCBI Taxonomy" id="547442"/>
    <lineage>
        <taxon>Eukaryota</taxon>
        <taxon>Viridiplantae</taxon>
        <taxon>Streptophyta</taxon>
        <taxon>Embryophyta</taxon>
        <taxon>Tracheophyta</taxon>
        <taxon>Spermatophyta</taxon>
        <taxon>Magnoliopsida</taxon>
        <taxon>Liliopsida</taxon>
        <taxon>Poales</taxon>
        <taxon>Poaceae</taxon>
        <taxon>PACMAD clade</taxon>
        <taxon>Panicoideae</taxon>
        <taxon>Andropogonodae</taxon>
        <taxon>Paspaleae</taxon>
        <taxon>Paspalinae</taxon>
        <taxon>Paspalum</taxon>
    </lineage>
</organism>
<feature type="disulfide bond" evidence="15">
    <location>
        <begin position="212"/>
        <end position="241"/>
    </location>
</feature>
<dbReference type="PROSITE" id="PS00435">
    <property type="entry name" value="PEROXIDASE_1"/>
    <property type="match status" value="1"/>
</dbReference>
<dbReference type="CDD" id="cd00693">
    <property type="entry name" value="secretory_peroxidase"/>
    <property type="match status" value="1"/>
</dbReference>
<evidence type="ECO:0000256" key="14">
    <source>
        <dbReference type="PIRSR" id="PIRSR600823-3"/>
    </source>
</evidence>
<evidence type="ECO:0000256" key="4">
    <source>
        <dbReference type="ARBA" id="ARBA00022559"/>
    </source>
</evidence>
<feature type="binding site" evidence="14">
    <location>
        <position position="257"/>
    </location>
    <ligand>
        <name>Ca(2+)</name>
        <dbReference type="ChEBI" id="CHEBI:29108"/>
        <label>2</label>
    </ligand>
</feature>
<feature type="chain" id="PRO_5042670576" description="Peroxidase" evidence="16">
    <location>
        <begin position="31"/>
        <end position="378"/>
    </location>
</feature>
<evidence type="ECO:0000256" key="6">
    <source>
        <dbReference type="ARBA" id="ARBA00022723"/>
    </source>
</evidence>
<feature type="disulfide bond" evidence="15">
    <location>
        <begin position="133"/>
        <end position="330"/>
    </location>
</feature>
<evidence type="ECO:0000313" key="18">
    <source>
        <dbReference type="EMBL" id="WVZ61515.1"/>
    </source>
</evidence>
<dbReference type="Pfam" id="PF00141">
    <property type="entry name" value="peroxidase"/>
    <property type="match status" value="1"/>
</dbReference>
<accession>A0AAQ3SVC0</accession>
<feature type="binding site" evidence="14">
    <location>
        <position position="254"/>
    </location>
    <ligand>
        <name>Ca(2+)</name>
        <dbReference type="ChEBI" id="CHEBI:29108"/>
        <label>2</label>
    </ligand>
</feature>
<feature type="binding site" evidence="14">
    <location>
        <position position="96"/>
    </location>
    <ligand>
        <name>Ca(2+)</name>
        <dbReference type="ChEBI" id="CHEBI:29108"/>
        <label>1</label>
    </ligand>
</feature>
<evidence type="ECO:0000256" key="16">
    <source>
        <dbReference type="RuleBase" id="RU362060"/>
    </source>
</evidence>
<keyword evidence="11" id="KW-0873">Pyrrolidone carboxylic acid</keyword>
<dbReference type="Gene3D" id="1.10.520.10">
    <property type="match status" value="1"/>
</dbReference>
<dbReference type="InterPro" id="IPR002016">
    <property type="entry name" value="Haem_peroxidase"/>
</dbReference>
<feature type="binding site" evidence="14">
    <location>
        <position position="75"/>
    </location>
    <ligand>
        <name>Ca(2+)</name>
        <dbReference type="ChEBI" id="CHEBI:29108"/>
        <label>1</label>
    </ligand>
</feature>
<feature type="active site" description="Proton acceptor" evidence="13">
    <location>
        <position position="74"/>
    </location>
</feature>
<dbReference type="PANTHER" id="PTHR31517:SF3">
    <property type="entry name" value="PEROXIDASE"/>
    <property type="match status" value="1"/>
</dbReference>
<keyword evidence="16" id="KW-0964">Secreted</keyword>
<feature type="binding site" evidence="14">
    <location>
        <position position="84"/>
    </location>
    <ligand>
        <name>Ca(2+)</name>
        <dbReference type="ChEBI" id="CHEBI:29108"/>
        <label>1</label>
    </ligand>
</feature>
<evidence type="ECO:0000256" key="5">
    <source>
        <dbReference type="ARBA" id="ARBA00022617"/>
    </source>
</evidence>
<comment type="similarity">
    <text evidence="3">Belongs to the peroxidase family. Ascorbate peroxidase subfamily.</text>
</comment>
<feature type="binding site" evidence="14">
    <location>
        <position position="82"/>
    </location>
    <ligand>
        <name>Ca(2+)</name>
        <dbReference type="ChEBI" id="CHEBI:29108"/>
        <label>1</label>
    </ligand>
</feature>
<comment type="subcellular location">
    <subcellularLocation>
        <location evidence="2 16">Secreted</location>
    </subcellularLocation>
</comment>
<comment type="cofactor">
    <cofactor evidence="14 16">
        <name>Ca(2+)</name>
        <dbReference type="ChEBI" id="CHEBI:29108"/>
    </cofactor>
    <text evidence="14 16">Binds 2 calcium ions per subunit.</text>
</comment>
<evidence type="ECO:0000256" key="15">
    <source>
        <dbReference type="PIRSR" id="PIRSR600823-5"/>
    </source>
</evidence>
<keyword evidence="9 14" id="KW-0408">Iron</keyword>
<keyword evidence="8 16" id="KW-0560">Oxidoreductase</keyword>
<feature type="signal peptide" evidence="16">
    <location>
        <begin position="1"/>
        <end position="30"/>
    </location>
</feature>
<dbReference type="InterPro" id="IPR033905">
    <property type="entry name" value="Secretory_peroxidase"/>
</dbReference>
<dbReference type="Proteomes" id="UP001341281">
    <property type="component" value="Chromosome 03"/>
</dbReference>
<proteinExistence type="inferred from homology"/>
<name>A0AAQ3SVC0_PASNO</name>
<dbReference type="EMBL" id="CP144747">
    <property type="protein sequence ID" value="WVZ61515.1"/>
    <property type="molecule type" value="Genomic_DNA"/>
</dbReference>